<dbReference type="RefSeq" id="WP_271221397.1">
    <property type="nucleotide sequence ID" value="NZ_BAAAVD010000038.1"/>
</dbReference>
<evidence type="ECO:0008006" key="8">
    <source>
        <dbReference type="Google" id="ProtNLM"/>
    </source>
</evidence>
<gene>
    <name evidence="6" type="ORF">GCM10017600_65110</name>
</gene>
<comment type="caution">
    <text evidence="6">The sequence shown here is derived from an EMBL/GenBank/DDBJ whole genome shotgun (WGS) entry which is preliminary data.</text>
</comment>
<dbReference type="Pfam" id="PF00175">
    <property type="entry name" value="NAD_binding_1"/>
    <property type="match status" value="1"/>
</dbReference>
<dbReference type="Pfam" id="PF03476">
    <property type="entry name" value="MOSC_N"/>
    <property type="match status" value="1"/>
</dbReference>
<dbReference type="GO" id="GO:0030151">
    <property type="term" value="F:molybdenum ion binding"/>
    <property type="evidence" value="ECO:0007669"/>
    <property type="project" value="InterPro"/>
</dbReference>
<proteinExistence type="predicted"/>
<feature type="compositionally biased region" description="Pro residues" evidence="2">
    <location>
        <begin position="351"/>
        <end position="363"/>
    </location>
</feature>
<accession>A0A9W6I8Y4</accession>
<keyword evidence="7" id="KW-1185">Reference proteome</keyword>
<feature type="domain" description="MOSC" evidence="4">
    <location>
        <begin position="100"/>
        <end position="241"/>
    </location>
</feature>
<feature type="region of interest" description="Disordered" evidence="2">
    <location>
        <begin position="385"/>
        <end position="407"/>
    </location>
</feature>
<dbReference type="PANTHER" id="PTHR47354">
    <property type="entry name" value="NADH OXIDOREDUCTASE HCR"/>
    <property type="match status" value="1"/>
</dbReference>
<dbReference type="CDD" id="cd00207">
    <property type="entry name" value="fer2"/>
    <property type="match status" value="1"/>
</dbReference>
<dbReference type="InterPro" id="IPR005302">
    <property type="entry name" value="MoCF_Sase_C"/>
</dbReference>
<dbReference type="InterPro" id="IPR017938">
    <property type="entry name" value="Riboflavin_synthase-like_b-brl"/>
</dbReference>
<dbReference type="InterPro" id="IPR005303">
    <property type="entry name" value="MOCOS_middle"/>
</dbReference>
<dbReference type="EMBL" id="BSEV01000020">
    <property type="protein sequence ID" value="GLK13100.1"/>
    <property type="molecule type" value="Genomic_DNA"/>
</dbReference>
<dbReference type="GO" id="GO:0016491">
    <property type="term" value="F:oxidoreductase activity"/>
    <property type="evidence" value="ECO:0007669"/>
    <property type="project" value="InterPro"/>
</dbReference>
<dbReference type="InterPro" id="IPR012675">
    <property type="entry name" value="Beta-grasp_dom_sf"/>
</dbReference>
<dbReference type="Gene3D" id="3.40.50.80">
    <property type="entry name" value="Nucleotide-binding domain of ferredoxin-NADP reductase (FNR) module"/>
    <property type="match status" value="1"/>
</dbReference>
<dbReference type="InterPro" id="IPR017927">
    <property type="entry name" value="FAD-bd_FR_type"/>
</dbReference>
<dbReference type="InterPro" id="IPR001041">
    <property type="entry name" value="2Fe-2S_ferredoxin-type"/>
</dbReference>
<feature type="domain" description="FAD-binding FR-type" evidence="5">
    <location>
        <begin position="262"/>
        <end position="387"/>
    </location>
</feature>
<evidence type="ECO:0000259" key="4">
    <source>
        <dbReference type="PROSITE" id="PS51340"/>
    </source>
</evidence>
<dbReference type="InterPro" id="IPR050415">
    <property type="entry name" value="MRET"/>
</dbReference>
<evidence type="ECO:0000313" key="6">
    <source>
        <dbReference type="EMBL" id="GLK13100.1"/>
    </source>
</evidence>
<dbReference type="PROSITE" id="PS51085">
    <property type="entry name" value="2FE2S_FER_2"/>
    <property type="match status" value="1"/>
</dbReference>
<dbReference type="InterPro" id="IPR001433">
    <property type="entry name" value="OxRdtase_FAD/NAD-bd"/>
</dbReference>
<dbReference type="Gene3D" id="3.10.20.30">
    <property type="match status" value="1"/>
</dbReference>
<dbReference type="InterPro" id="IPR011037">
    <property type="entry name" value="Pyrv_Knase-like_insert_dom_sf"/>
</dbReference>
<evidence type="ECO:0000313" key="7">
    <source>
        <dbReference type="Proteomes" id="UP001143474"/>
    </source>
</evidence>
<sequence length="688" mass="72220">MAWLERLVRYPLKGFGGQDLDRTALRAGAGLPYDRFLAVANGRSPVRPGGRWTRCEAFVRLTRNPELPLFHVDADDSALTLVSPGGEKLKVDLDDPEAADEVLASWFPSEETRLVRAEAGYWDHEDAHISLINLETADALSRAAGRPLDPLRFRGNLYVRGLPAWEEFGLLGRRLMVGGTELEILRLIDRCRATSIDPVNATVDVNVPALLGRRFGHVFCGVYARVVRGGPLGLGDPVVDLGENGATPFALARPATTPDFAEWPRASRIVSRVRESRDVVSLWLRDPLAGLREAPLPGQHLRIHGGDEDGPLWRSYTVSAVEGDLLRISVKRQGRMSALLHSVSETAPDSTPDPAPSSTPDPAPGFTSAPAPEFILMSGPFGDMVLPDTAPSGEAETHDHHQGRGLPEAEEGPLLLVSAGIGITPMVAILRACAERGTARQVTLLHVARDGRSLALWQEAVRLVRGLPNSTARLFLTRPGPGEIAAYAATEGRPGPDVLAASVSAPALESVSASLPDAGPVAGLGAGSGAGSVVGSGAGPGAGTVAGTVVYLCGPTAFMREAKAALVGAGADPDLIHYDLFASPDAVQPSAVQPSALRTPPAPGPFTVHFAVSDLSARWEPGSGSLLDLAEAQGLQPRASCRSGVCRTCLRTVSAGTAVYLSEPLAATSPGTILLCSAVPAGDLTIQC</sequence>
<dbReference type="Pfam" id="PF00111">
    <property type="entry name" value="Fer2"/>
    <property type="match status" value="1"/>
</dbReference>
<dbReference type="GO" id="GO:0030170">
    <property type="term" value="F:pyridoxal phosphate binding"/>
    <property type="evidence" value="ECO:0007669"/>
    <property type="project" value="InterPro"/>
</dbReference>
<comment type="cofactor">
    <cofactor evidence="1">
        <name>FAD</name>
        <dbReference type="ChEBI" id="CHEBI:57692"/>
    </cofactor>
</comment>
<dbReference type="Gene3D" id="2.40.33.20">
    <property type="entry name" value="PK beta-barrel domain-like"/>
    <property type="match status" value="1"/>
</dbReference>
<dbReference type="PROSITE" id="PS51340">
    <property type="entry name" value="MOSC"/>
    <property type="match status" value="1"/>
</dbReference>
<evidence type="ECO:0000256" key="1">
    <source>
        <dbReference type="ARBA" id="ARBA00001974"/>
    </source>
</evidence>
<reference evidence="6" key="1">
    <citation type="journal article" date="2014" name="Int. J. Syst. Evol. Microbiol.">
        <title>Complete genome sequence of Corynebacterium casei LMG S-19264T (=DSM 44701T), isolated from a smear-ripened cheese.</title>
        <authorList>
            <consortium name="US DOE Joint Genome Institute (JGI-PGF)"/>
            <person name="Walter F."/>
            <person name="Albersmeier A."/>
            <person name="Kalinowski J."/>
            <person name="Ruckert C."/>
        </authorList>
    </citation>
    <scope>NUCLEOTIDE SEQUENCE</scope>
    <source>
        <strain evidence="6">VKM Ac-2007</strain>
    </source>
</reference>
<dbReference type="GO" id="GO:0051536">
    <property type="term" value="F:iron-sulfur cluster binding"/>
    <property type="evidence" value="ECO:0007669"/>
    <property type="project" value="InterPro"/>
</dbReference>
<dbReference type="PROSITE" id="PS51384">
    <property type="entry name" value="FAD_FR"/>
    <property type="match status" value="1"/>
</dbReference>
<evidence type="ECO:0000256" key="2">
    <source>
        <dbReference type="SAM" id="MobiDB-lite"/>
    </source>
</evidence>
<feature type="region of interest" description="Disordered" evidence="2">
    <location>
        <begin position="343"/>
        <end position="370"/>
    </location>
</feature>
<name>A0A9W6I8Y4_9ACTN</name>
<dbReference type="SUPFAM" id="SSF63380">
    <property type="entry name" value="Riboflavin synthase domain-like"/>
    <property type="match status" value="1"/>
</dbReference>
<dbReference type="SUPFAM" id="SSF52343">
    <property type="entry name" value="Ferredoxin reductase-like, C-terminal NADP-linked domain"/>
    <property type="match status" value="1"/>
</dbReference>
<dbReference type="PANTHER" id="PTHR47354:SF5">
    <property type="entry name" value="PROTEIN RFBI"/>
    <property type="match status" value="1"/>
</dbReference>
<feature type="domain" description="2Fe-2S ferredoxin-type" evidence="3">
    <location>
        <begin position="606"/>
        <end position="688"/>
    </location>
</feature>
<dbReference type="InterPro" id="IPR039261">
    <property type="entry name" value="FNR_nucleotide-bd"/>
</dbReference>
<dbReference type="Gene3D" id="2.40.30.10">
    <property type="entry name" value="Translation factors"/>
    <property type="match status" value="1"/>
</dbReference>
<dbReference type="Proteomes" id="UP001143474">
    <property type="component" value="Unassembled WGS sequence"/>
</dbReference>
<dbReference type="SUPFAM" id="SSF54292">
    <property type="entry name" value="2Fe-2S ferredoxin-like"/>
    <property type="match status" value="1"/>
</dbReference>
<evidence type="ECO:0000259" key="3">
    <source>
        <dbReference type="PROSITE" id="PS51085"/>
    </source>
</evidence>
<dbReference type="InterPro" id="IPR036010">
    <property type="entry name" value="2Fe-2S_ferredoxin-like_sf"/>
</dbReference>
<organism evidence="6 7">
    <name type="scientific">Streptosporangium carneum</name>
    <dbReference type="NCBI Taxonomy" id="47481"/>
    <lineage>
        <taxon>Bacteria</taxon>
        <taxon>Bacillati</taxon>
        <taxon>Actinomycetota</taxon>
        <taxon>Actinomycetes</taxon>
        <taxon>Streptosporangiales</taxon>
        <taxon>Streptosporangiaceae</taxon>
        <taxon>Streptosporangium</taxon>
    </lineage>
</organism>
<dbReference type="AlphaFoldDB" id="A0A9W6I8Y4"/>
<dbReference type="SUPFAM" id="SSF50800">
    <property type="entry name" value="PK beta-barrel domain-like"/>
    <property type="match status" value="1"/>
</dbReference>
<dbReference type="Pfam" id="PF03473">
    <property type="entry name" value="MOSC"/>
    <property type="match status" value="1"/>
</dbReference>
<protein>
    <recommendedName>
        <fullName evidence="8">Sulfurase</fullName>
    </recommendedName>
</protein>
<reference evidence="6" key="2">
    <citation type="submission" date="2023-01" db="EMBL/GenBank/DDBJ databases">
        <authorList>
            <person name="Sun Q."/>
            <person name="Evtushenko L."/>
        </authorList>
    </citation>
    <scope>NUCLEOTIDE SEQUENCE</scope>
    <source>
        <strain evidence="6">VKM Ac-2007</strain>
    </source>
</reference>
<evidence type="ECO:0000259" key="5">
    <source>
        <dbReference type="PROSITE" id="PS51384"/>
    </source>
</evidence>